<organism evidence="1 2">
    <name type="scientific">Arachnia propionica</name>
    <dbReference type="NCBI Taxonomy" id="1750"/>
    <lineage>
        <taxon>Bacteria</taxon>
        <taxon>Bacillati</taxon>
        <taxon>Actinomycetota</taxon>
        <taxon>Actinomycetes</taxon>
        <taxon>Propionibacteriales</taxon>
        <taxon>Propionibacteriaceae</taxon>
        <taxon>Arachnia</taxon>
    </lineage>
</organism>
<comment type="caution">
    <text evidence="1">The sequence shown here is derived from an EMBL/GenBank/DDBJ whole genome shotgun (WGS) entry which is preliminary data.</text>
</comment>
<gene>
    <name evidence="1" type="ORF">EII35_08565</name>
</gene>
<proteinExistence type="predicted"/>
<accession>A0A3P1WUD3</accession>
<dbReference type="Gene3D" id="3.30.70.100">
    <property type="match status" value="1"/>
</dbReference>
<dbReference type="Proteomes" id="UP000280935">
    <property type="component" value="Unassembled WGS sequence"/>
</dbReference>
<dbReference type="GO" id="GO:0016857">
    <property type="term" value="F:racemase and epimerase activity, acting on carbohydrates and derivatives"/>
    <property type="evidence" value="ECO:0007669"/>
    <property type="project" value="InterPro"/>
</dbReference>
<protein>
    <submittedName>
        <fullName evidence="1">L-rhamnose mutarotase</fullName>
    </submittedName>
</protein>
<dbReference type="OrthoDB" id="9799608at2"/>
<evidence type="ECO:0000313" key="2">
    <source>
        <dbReference type="Proteomes" id="UP000280935"/>
    </source>
</evidence>
<dbReference type="GO" id="GO:0019301">
    <property type="term" value="P:rhamnose catabolic process"/>
    <property type="evidence" value="ECO:0007669"/>
    <property type="project" value="TreeGrafter"/>
</dbReference>
<sequence>MTRVCFELRVKPELLDEYVARHSPVWPEMLAEIEAAGRRNYSLFLAEGGRLIGYYETDDDEAAQAYLAASPVAARWEAAMSRFFVGLDGRADQAATPLREVFNLADQLAAASQQ</sequence>
<dbReference type="PANTHER" id="PTHR34389">
    <property type="entry name" value="L-RHAMNOSE MUTAROTASE"/>
    <property type="match status" value="1"/>
</dbReference>
<dbReference type="RefSeq" id="WP_125228051.1">
    <property type="nucleotide sequence ID" value="NZ_RQYT01000017.1"/>
</dbReference>
<dbReference type="InterPro" id="IPR008000">
    <property type="entry name" value="Rham/fucose_mutarotase"/>
</dbReference>
<dbReference type="EMBL" id="RQYT01000017">
    <property type="protein sequence ID" value="RRD49407.1"/>
    <property type="molecule type" value="Genomic_DNA"/>
</dbReference>
<dbReference type="InterPro" id="IPR011008">
    <property type="entry name" value="Dimeric_a/b-barrel"/>
</dbReference>
<dbReference type="AlphaFoldDB" id="A0A3P1WUD3"/>
<reference evidence="1 2" key="1">
    <citation type="submission" date="2018-11" db="EMBL/GenBank/DDBJ databases">
        <title>Genomes From Bacteria Associated with the Canine Oral Cavity: a Test Case for Automated Genome-Based Taxonomic Assignment.</title>
        <authorList>
            <person name="Coil D.A."/>
            <person name="Jospin G."/>
            <person name="Darling A.E."/>
            <person name="Wallis C."/>
            <person name="Davis I.J."/>
            <person name="Harris S."/>
            <person name="Eisen J.A."/>
            <person name="Holcombe L.J."/>
            <person name="O'Flynn C."/>
        </authorList>
    </citation>
    <scope>NUCLEOTIDE SEQUENCE [LARGE SCALE GENOMIC DNA]</scope>
    <source>
        <strain evidence="1 2">OH2822_COT-296</strain>
    </source>
</reference>
<dbReference type="SUPFAM" id="SSF54909">
    <property type="entry name" value="Dimeric alpha+beta barrel"/>
    <property type="match status" value="1"/>
</dbReference>
<name>A0A3P1WUD3_9ACTN</name>
<dbReference type="PANTHER" id="PTHR34389:SF2">
    <property type="entry name" value="L-RHAMNOSE MUTAROTASE"/>
    <property type="match status" value="1"/>
</dbReference>
<evidence type="ECO:0000313" key="1">
    <source>
        <dbReference type="EMBL" id="RRD49407.1"/>
    </source>
</evidence>
<dbReference type="Pfam" id="PF05336">
    <property type="entry name" value="rhaM"/>
    <property type="match status" value="1"/>
</dbReference>